<dbReference type="InParanoid" id="D6RKE4"/>
<dbReference type="Pfam" id="PF20151">
    <property type="entry name" value="DUF6533"/>
    <property type="match status" value="1"/>
</dbReference>
<keyword evidence="1" id="KW-1133">Transmembrane helix</keyword>
<feature type="transmembrane region" description="Helical" evidence="1">
    <location>
        <begin position="183"/>
        <end position="204"/>
    </location>
</feature>
<keyword evidence="4" id="KW-1185">Reference proteome</keyword>
<keyword evidence="1" id="KW-0812">Transmembrane</keyword>
<evidence type="ECO:0000313" key="4">
    <source>
        <dbReference type="Proteomes" id="UP000001861"/>
    </source>
</evidence>
<feature type="domain" description="DUF6533" evidence="2">
    <location>
        <begin position="7"/>
        <end position="51"/>
    </location>
</feature>
<dbReference type="KEGG" id="cci:CC1G_13819"/>
<reference evidence="3 4" key="1">
    <citation type="journal article" date="2010" name="Proc. Natl. Acad. Sci. U.S.A.">
        <title>Insights into evolution of multicellular fungi from the assembled chromosomes of the mushroom Coprinopsis cinerea (Coprinus cinereus).</title>
        <authorList>
            <person name="Stajich J.E."/>
            <person name="Wilke S.K."/>
            <person name="Ahren D."/>
            <person name="Au C.H."/>
            <person name="Birren B.W."/>
            <person name="Borodovsky M."/>
            <person name="Burns C."/>
            <person name="Canback B."/>
            <person name="Casselton L.A."/>
            <person name="Cheng C.K."/>
            <person name="Deng J."/>
            <person name="Dietrich F.S."/>
            <person name="Fargo D.C."/>
            <person name="Farman M.L."/>
            <person name="Gathman A.C."/>
            <person name="Goldberg J."/>
            <person name="Guigo R."/>
            <person name="Hoegger P.J."/>
            <person name="Hooker J.B."/>
            <person name="Huggins A."/>
            <person name="James T.Y."/>
            <person name="Kamada T."/>
            <person name="Kilaru S."/>
            <person name="Kodira C."/>
            <person name="Kues U."/>
            <person name="Kupfer D."/>
            <person name="Kwan H.S."/>
            <person name="Lomsadze A."/>
            <person name="Li W."/>
            <person name="Lilly W.W."/>
            <person name="Ma L.J."/>
            <person name="Mackey A.J."/>
            <person name="Manning G."/>
            <person name="Martin F."/>
            <person name="Muraguchi H."/>
            <person name="Natvig D.O."/>
            <person name="Palmerini H."/>
            <person name="Ramesh M.A."/>
            <person name="Rehmeyer C.J."/>
            <person name="Roe B.A."/>
            <person name="Shenoy N."/>
            <person name="Stanke M."/>
            <person name="Ter-Hovhannisyan V."/>
            <person name="Tunlid A."/>
            <person name="Velagapudi R."/>
            <person name="Vision T.J."/>
            <person name="Zeng Q."/>
            <person name="Zolan M.E."/>
            <person name="Pukkila P.J."/>
        </authorList>
    </citation>
    <scope>NUCLEOTIDE SEQUENCE [LARGE SCALE GENOMIC DNA]</scope>
    <source>
        <strain evidence="4">Okayama-7 / 130 / ATCC MYA-4618 / FGSC 9003</strain>
    </source>
</reference>
<evidence type="ECO:0000256" key="1">
    <source>
        <dbReference type="SAM" id="Phobius"/>
    </source>
</evidence>
<feature type="transmembrane region" description="Helical" evidence="1">
    <location>
        <begin position="133"/>
        <end position="154"/>
    </location>
</feature>
<dbReference type="Proteomes" id="UP000001861">
    <property type="component" value="Unassembled WGS sequence"/>
</dbReference>
<dbReference type="STRING" id="240176.D6RKE4"/>
<dbReference type="EMBL" id="AACS02000002">
    <property type="protein sequence ID" value="EFI28290.1"/>
    <property type="molecule type" value="Genomic_DNA"/>
</dbReference>
<keyword evidence="1" id="KW-0472">Membrane</keyword>
<dbReference type="RefSeq" id="XP_002911784.1">
    <property type="nucleotide sequence ID" value="XM_002911738.1"/>
</dbReference>
<dbReference type="GeneID" id="6011646"/>
<evidence type="ECO:0000259" key="2">
    <source>
        <dbReference type="Pfam" id="PF20151"/>
    </source>
</evidence>
<evidence type="ECO:0000313" key="3">
    <source>
        <dbReference type="EMBL" id="EFI28290.1"/>
    </source>
</evidence>
<feature type="transmembrane region" description="Helical" evidence="1">
    <location>
        <begin position="224"/>
        <end position="241"/>
    </location>
</feature>
<comment type="caution">
    <text evidence="3">The sequence shown here is derived from an EMBL/GenBank/DDBJ whole genome shotgun (WGS) entry which is preliminary data.</text>
</comment>
<dbReference type="OrthoDB" id="3350812at2759"/>
<proteinExistence type="predicted"/>
<dbReference type="OMA" id="RASSTCC"/>
<dbReference type="VEuPathDB" id="FungiDB:CC1G_13819"/>
<organism evidence="3 4">
    <name type="scientific">Coprinopsis cinerea (strain Okayama-7 / 130 / ATCC MYA-4618 / FGSC 9003)</name>
    <name type="common">Inky cap fungus</name>
    <name type="synonym">Hormographiella aspergillata</name>
    <dbReference type="NCBI Taxonomy" id="240176"/>
    <lineage>
        <taxon>Eukaryota</taxon>
        <taxon>Fungi</taxon>
        <taxon>Dikarya</taxon>
        <taxon>Basidiomycota</taxon>
        <taxon>Agaricomycotina</taxon>
        <taxon>Agaricomycetes</taxon>
        <taxon>Agaricomycetidae</taxon>
        <taxon>Agaricales</taxon>
        <taxon>Agaricineae</taxon>
        <taxon>Psathyrellaceae</taxon>
        <taxon>Coprinopsis</taxon>
    </lineage>
</organism>
<dbReference type="HOGENOM" id="CLU_035509_11_3_1"/>
<feature type="transmembrane region" description="Helical" evidence="1">
    <location>
        <begin position="105"/>
        <end position="126"/>
    </location>
</feature>
<gene>
    <name evidence="3" type="ORF">CC1G_13819</name>
</gene>
<dbReference type="InterPro" id="IPR045340">
    <property type="entry name" value="DUF6533"/>
</dbReference>
<protein>
    <recommendedName>
        <fullName evidence="2">DUF6533 domain-containing protein</fullName>
    </recommendedName>
</protein>
<dbReference type="AlphaFoldDB" id="D6RKE4"/>
<name>D6RKE4_COPC7</name>
<feature type="transmembrane region" description="Helical" evidence="1">
    <location>
        <begin position="41"/>
        <end position="60"/>
    </location>
</feature>
<sequence length="317" mass="35520">MGFCEQYITASSLAILIAEYFQTLELEIRYIWPGPTNVVKAIFYINRYAIFFTIGVSMYFKNVADPSRCHAVFITACGECKKVTWPSLPVGYSEEDGTDTRRNPVLMMISVGTSQALLFIRVWALADRNKKMMIFLMAYMMVNTNCGLICYIFFFRSMEYALSPIPSIIGCIALRAEYKFMTACFALILSEQIVVMAVCLYLGIKRHWGAKSPLIRTFFVDGGIYFVAVAALALANMIVLTRTPNGGQLILGSLQGTLDSTLTTRMFLNLRRLAAKDPDVGVSALATREIELVQFRKTIAQTETTATITLYSTRDDV</sequence>
<accession>D6RKE4</accession>